<proteinExistence type="predicted"/>
<keyword evidence="3" id="KW-1185">Reference proteome</keyword>
<accession>A0ABW8EXE6</accession>
<evidence type="ECO:0008006" key="4">
    <source>
        <dbReference type="Google" id="ProtNLM"/>
    </source>
</evidence>
<keyword evidence="1" id="KW-0812">Transmembrane</keyword>
<organism evidence="2 3">
    <name type="scientific">Herbaspirillum chlorophenolicum</name>
    <dbReference type="NCBI Taxonomy" id="211589"/>
    <lineage>
        <taxon>Bacteria</taxon>
        <taxon>Pseudomonadati</taxon>
        <taxon>Pseudomonadota</taxon>
        <taxon>Betaproteobacteria</taxon>
        <taxon>Burkholderiales</taxon>
        <taxon>Oxalobacteraceae</taxon>
        <taxon>Herbaspirillum</taxon>
    </lineage>
</organism>
<dbReference type="RefSeq" id="WP_402699819.1">
    <property type="nucleotide sequence ID" value="NZ_JBIUZV010000004.1"/>
</dbReference>
<dbReference type="Proteomes" id="UP001617427">
    <property type="component" value="Unassembled WGS sequence"/>
</dbReference>
<sequence>MAETARIEHLQEIKVMGYYVTSDNTRVYFQNGMDNHASAAKASSALLAGLLKESVGAIINDSHGITGDVREYLPDTFSAKDILNEYTYHTLNAKGNPSLIVMHSAGNEDAYKALKAGQVYGYTYPNLSFLSVGSPVGAEKLQSVMRQSGSILLGQVNDWRDPVTNSKTAGALALGLIGVGIVTGAEAAAPIGIPGGLLGVFAAGGIGGVAGGAVGFGSILYGLTGYHPFAQYFQSQKLQQQALNWQRQQSSDLKK</sequence>
<name>A0ABW8EXE6_9BURK</name>
<evidence type="ECO:0000313" key="2">
    <source>
        <dbReference type="EMBL" id="MFJ3045949.1"/>
    </source>
</evidence>
<keyword evidence="1" id="KW-1133">Transmembrane helix</keyword>
<gene>
    <name evidence="2" type="ORF">ACIPEN_08970</name>
</gene>
<keyword evidence="1" id="KW-0472">Membrane</keyword>
<evidence type="ECO:0000313" key="3">
    <source>
        <dbReference type="Proteomes" id="UP001617427"/>
    </source>
</evidence>
<dbReference type="EMBL" id="JBIUZV010000004">
    <property type="protein sequence ID" value="MFJ3045949.1"/>
    <property type="molecule type" value="Genomic_DNA"/>
</dbReference>
<protein>
    <recommendedName>
        <fullName evidence="4">Transmembrane protein</fullName>
    </recommendedName>
</protein>
<feature type="transmembrane region" description="Helical" evidence="1">
    <location>
        <begin position="169"/>
        <end position="191"/>
    </location>
</feature>
<comment type="caution">
    <text evidence="2">The sequence shown here is derived from an EMBL/GenBank/DDBJ whole genome shotgun (WGS) entry which is preliminary data.</text>
</comment>
<reference evidence="2 3" key="1">
    <citation type="submission" date="2024-10" db="EMBL/GenBank/DDBJ databases">
        <title>The Natural Products Discovery Center: Release of the First 8490 Sequenced Strains for Exploring Actinobacteria Biosynthetic Diversity.</title>
        <authorList>
            <person name="Kalkreuter E."/>
            <person name="Kautsar S.A."/>
            <person name="Yang D."/>
            <person name="Bader C.D."/>
            <person name="Teijaro C.N."/>
            <person name="Fluegel L."/>
            <person name="Davis C.M."/>
            <person name="Simpson J.R."/>
            <person name="Lauterbach L."/>
            <person name="Steele A.D."/>
            <person name="Gui C."/>
            <person name="Meng S."/>
            <person name="Li G."/>
            <person name="Viehrig K."/>
            <person name="Ye F."/>
            <person name="Su P."/>
            <person name="Kiefer A.F."/>
            <person name="Nichols A."/>
            <person name="Cepeda A.J."/>
            <person name="Yan W."/>
            <person name="Fan B."/>
            <person name="Jiang Y."/>
            <person name="Adhikari A."/>
            <person name="Zheng C.-J."/>
            <person name="Schuster L."/>
            <person name="Cowan T.M."/>
            <person name="Smanski M.J."/>
            <person name="Chevrette M.G."/>
            <person name="De Carvalho L.P.S."/>
            <person name="Shen B."/>
        </authorList>
    </citation>
    <scope>NUCLEOTIDE SEQUENCE [LARGE SCALE GENOMIC DNA]</scope>
    <source>
        <strain evidence="2 3">NPDC087045</strain>
    </source>
</reference>
<feature type="transmembrane region" description="Helical" evidence="1">
    <location>
        <begin position="197"/>
        <end position="223"/>
    </location>
</feature>
<evidence type="ECO:0000256" key="1">
    <source>
        <dbReference type="SAM" id="Phobius"/>
    </source>
</evidence>